<dbReference type="AlphaFoldDB" id="A0A8T1GPW4"/>
<evidence type="ECO:0000313" key="1">
    <source>
        <dbReference type="EMBL" id="KAG2999691.1"/>
    </source>
</evidence>
<gene>
    <name evidence="1" type="ORF">PC118_g668</name>
</gene>
<accession>A0A8T1GPW4</accession>
<proteinExistence type="predicted"/>
<evidence type="ECO:0000313" key="2">
    <source>
        <dbReference type="Proteomes" id="UP000697107"/>
    </source>
</evidence>
<sequence>MMCERMTPNQSFSSMLSDDEEGVPVVTEPRYARRRPNEGHSVKIKKILTVVEAISVIVIAGQLYMAITNVSNSPVELSYANGMGCSTISTKWSLLHTLQAICVWILCGSSAVSRRKPSSCNREGPS</sequence>
<dbReference type="VEuPathDB" id="FungiDB:PC110_g3417"/>
<dbReference type="Proteomes" id="UP000697107">
    <property type="component" value="Unassembled WGS sequence"/>
</dbReference>
<organism evidence="1 2">
    <name type="scientific">Phytophthora cactorum</name>
    <dbReference type="NCBI Taxonomy" id="29920"/>
    <lineage>
        <taxon>Eukaryota</taxon>
        <taxon>Sar</taxon>
        <taxon>Stramenopiles</taxon>
        <taxon>Oomycota</taxon>
        <taxon>Peronosporomycetes</taxon>
        <taxon>Peronosporales</taxon>
        <taxon>Peronosporaceae</taxon>
        <taxon>Phytophthora</taxon>
    </lineage>
</organism>
<reference evidence="1" key="1">
    <citation type="submission" date="2018-10" db="EMBL/GenBank/DDBJ databases">
        <title>Effector identification in a new, highly contiguous assembly of the strawberry crown rot pathogen Phytophthora cactorum.</title>
        <authorList>
            <person name="Armitage A.D."/>
            <person name="Nellist C.F."/>
            <person name="Bates H."/>
            <person name="Vickerstaff R.J."/>
            <person name="Harrison R.J."/>
        </authorList>
    </citation>
    <scope>NUCLEOTIDE SEQUENCE</scope>
    <source>
        <strain evidence="1">P415</strain>
    </source>
</reference>
<comment type="caution">
    <text evidence="1">The sequence shown here is derived from an EMBL/GenBank/DDBJ whole genome shotgun (WGS) entry which is preliminary data.</text>
</comment>
<name>A0A8T1GPW4_9STRA</name>
<protein>
    <submittedName>
        <fullName evidence="1">Uncharacterized protein</fullName>
    </submittedName>
</protein>
<dbReference type="EMBL" id="RCML01000007">
    <property type="protein sequence ID" value="KAG2999691.1"/>
    <property type="molecule type" value="Genomic_DNA"/>
</dbReference>